<evidence type="ECO:0000313" key="3">
    <source>
        <dbReference type="Proteomes" id="UP001213681"/>
    </source>
</evidence>
<evidence type="ECO:0000256" key="1">
    <source>
        <dbReference type="SAM" id="MobiDB-lite"/>
    </source>
</evidence>
<dbReference type="Proteomes" id="UP001213681">
    <property type="component" value="Unassembled WGS sequence"/>
</dbReference>
<protein>
    <submittedName>
        <fullName evidence="2">Uncharacterized protein</fullName>
    </submittedName>
</protein>
<dbReference type="GeneID" id="81603504"/>
<accession>A0AAD6FZJ7</accession>
<feature type="region of interest" description="Disordered" evidence="1">
    <location>
        <begin position="49"/>
        <end position="83"/>
    </location>
</feature>
<comment type="caution">
    <text evidence="2">The sequence shown here is derived from an EMBL/GenBank/DDBJ whole genome shotgun (WGS) entry which is preliminary data.</text>
</comment>
<dbReference type="EMBL" id="JAPVEA010000008">
    <property type="protein sequence ID" value="KAJ5438881.1"/>
    <property type="molecule type" value="Genomic_DNA"/>
</dbReference>
<keyword evidence="3" id="KW-1185">Reference proteome</keyword>
<reference evidence="2" key="2">
    <citation type="journal article" date="2023" name="IMA Fungus">
        <title>Comparative genomic study of the Penicillium genus elucidates a diverse pangenome and 15 lateral gene transfer events.</title>
        <authorList>
            <person name="Petersen C."/>
            <person name="Sorensen T."/>
            <person name="Nielsen M.R."/>
            <person name="Sondergaard T.E."/>
            <person name="Sorensen J.L."/>
            <person name="Fitzpatrick D.A."/>
            <person name="Frisvad J.C."/>
            <person name="Nielsen K.L."/>
        </authorList>
    </citation>
    <scope>NUCLEOTIDE SEQUENCE</scope>
    <source>
        <strain evidence="2">IBT 16125</strain>
    </source>
</reference>
<dbReference type="AlphaFoldDB" id="A0AAD6FZJ7"/>
<name>A0AAD6FZJ7_9EURO</name>
<proteinExistence type="predicted"/>
<sequence length="83" mass="8909">MPANAWTRPKRGSEAAKNHGFMDTYFPFNGSGGSDGGSKCRCKHKCTCKSKNKSKSKGEQPARLLQDAPESSSSSSKKKAPES</sequence>
<gene>
    <name evidence="2" type="ORF">N7458_009879</name>
</gene>
<dbReference type="RefSeq" id="XP_056762110.1">
    <property type="nucleotide sequence ID" value="XM_056913261.1"/>
</dbReference>
<organism evidence="2 3">
    <name type="scientific">Penicillium daleae</name>
    <dbReference type="NCBI Taxonomy" id="63821"/>
    <lineage>
        <taxon>Eukaryota</taxon>
        <taxon>Fungi</taxon>
        <taxon>Dikarya</taxon>
        <taxon>Ascomycota</taxon>
        <taxon>Pezizomycotina</taxon>
        <taxon>Eurotiomycetes</taxon>
        <taxon>Eurotiomycetidae</taxon>
        <taxon>Eurotiales</taxon>
        <taxon>Aspergillaceae</taxon>
        <taxon>Penicillium</taxon>
    </lineage>
</organism>
<evidence type="ECO:0000313" key="2">
    <source>
        <dbReference type="EMBL" id="KAJ5438881.1"/>
    </source>
</evidence>
<reference evidence="2" key="1">
    <citation type="submission" date="2022-12" db="EMBL/GenBank/DDBJ databases">
        <authorList>
            <person name="Petersen C."/>
        </authorList>
    </citation>
    <scope>NUCLEOTIDE SEQUENCE</scope>
    <source>
        <strain evidence="2">IBT 16125</strain>
    </source>
</reference>
<feature type="region of interest" description="Disordered" evidence="1">
    <location>
        <begin position="1"/>
        <end position="28"/>
    </location>
</feature>